<evidence type="ECO:0000313" key="2">
    <source>
        <dbReference type="EMBL" id="RHZ89725.1"/>
    </source>
</evidence>
<accession>A0A397JMZ2</accession>
<evidence type="ECO:0000313" key="3">
    <source>
        <dbReference type="Proteomes" id="UP000266861"/>
    </source>
</evidence>
<dbReference type="OrthoDB" id="2409306at2759"/>
<gene>
    <name evidence="2" type="ORF">Glove_11g39</name>
</gene>
<evidence type="ECO:0000256" key="1">
    <source>
        <dbReference type="SAM" id="MobiDB-lite"/>
    </source>
</evidence>
<protein>
    <submittedName>
        <fullName evidence="2">Uncharacterized protein</fullName>
    </submittedName>
</protein>
<sequence>MSSTMHVVALIEQKTRQNGSDVGIGKYRCEENQFGTFRFKVLPSTRLTKYCQPFSEGDVVILVGKFAYETVEKAEGFTINVTVATPYPKPSSGCWETEEIPLSSPYLSFNTQPIPGSLRQIDNNEVVIQEGKGKKRKGKNGNDEIRRNE</sequence>
<organism evidence="2 3">
    <name type="scientific">Diversispora epigaea</name>
    <dbReference type="NCBI Taxonomy" id="1348612"/>
    <lineage>
        <taxon>Eukaryota</taxon>
        <taxon>Fungi</taxon>
        <taxon>Fungi incertae sedis</taxon>
        <taxon>Mucoromycota</taxon>
        <taxon>Glomeromycotina</taxon>
        <taxon>Glomeromycetes</taxon>
        <taxon>Diversisporales</taxon>
        <taxon>Diversisporaceae</taxon>
        <taxon>Diversispora</taxon>
    </lineage>
</organism>
<comment type="caution">
    <text evidence="2">The sequence shown here is derived from an EMBL/GenBank/DDBJ whole genome shotgun (WGS) entry which is preliminary data.</text>
</comment>
<dbReference type="EMBL" id="PQFF01000009">
    <property type="protein sequence ID" value="RHZ89725.1"/>
    <property type="molecule type" value="Genomic_DNA"/>
</dbReference>
<dbReference type="AlphaFoldDB" id="A0A397JMZ2"/>
<feature type="compositionally biased region" description="Basic and acidic residues" evidence="1">
    <location>
        <begin position="140"/>
        <end position="149"/>
    </location>
</feature>
<reference evidence="2 3" key="1">
    <citation type="submission" date="2018-08" db="EMBL/GenBank/DDBJ databases">
        <title>Genome and evolution of the arbuscular mycorrhizal fungus Diversispora epigaea (formerly Glomus versiforme) and its bacterial endosymbionts.</title>
        <authorList>
            <person name="Sun X."/>
            <person name="Fei Z."/>
            <person name="Harrison M."/>
        </authorList>
    </citation>
    <scope>NUCLEOTIDE SEQUENCE [LARGE SCALE GENOMIC DNA]</scope>
    <source>
        <strain evidence="2 3">IT104</strain>
    </source>
</reference>
<proteinExistence type="predicted"/>
<name>A0A397JMZ2_9GLOM</name>
<feature type="region of interest" description="Disordered" evidence="1">
    <location>
        <begin position="125"/>
        <end position="149"/>
    </location>
</feature>
<keyword evidence="3" id="KW-1185">Reference proteome</keyword>
<dbReference type="Proteomes" id="UP000266861">
    <property type="component" value="Unassembled WGS sequence"/>
</dbReference>